<evidence type="ECO:0000256" key="1">
    <source>
        <dbReference type="SAM" id="MobiDB-lite"/>
    </source>
</evidence>
<accession>A0AAN6MSW8</accession>
<dbReference type="Proteomes" id="UP001303889">
    <property type="component" value="Unassembled WGS sequence"/>
</dbReference>
<dbReference type="EMBL" id="MU855360">
    <property type="protein sequence ID" value="KAK3905378.1"/>
    <property type="molecule type" value="Genomic_DNA"/>
</dbReference>
<evidence type="ECO:0000313" key="3">
    <source>
        <dbReference type="Proteomes" id="UP001303889"/>
    </source>
</evidence>
<keyword evidence="3" id="KW-1185">Reference proteome</keyword>
<protein>
    <submittedName>
        <fullName evidence="2">Uncharacterized protein</fullName>
    </submittedName>
</protein>
<organism evidence="2 3">
    <name type="scientific">Staphylotrichum tortipilum</name>
    <dbReference type="NCBI Taxonomy" id="2831512"/>
    <lineage>
        <taxon>Eukaryota</taxon>
        <taxon>Fungi</taxon>
        <taxon>Dikarya</taxon>
        <taxon>Ascomycota</taxon>
        <taxon>Pezizomycotina</taxon>
        <taxon>Sordariomycetes</taxon>
        <taxon>Sordariomycetidae</taxon>
        <taxon>Sordariales</taxon>
        <taxon>Chaetomiaceae</taxon>
        <taxon>Staphylotrichum</taxon>
    </lineage>
</organism>
<dbReference type="AlphaFoldDB" id="A0AAN6MSW8"/>
<feature type="region of interest" description="Disordered" evidence="1">
    <location>
        <begin position="85"/>
        <end position="113"/>
    </location>
</feature>
<evidence type="ECO:0000313" key="2">
    <source>
        <dbReference type="EMBL" id="KAK3905378.1"/>
    </source>
</evidence>
<gene>
    <name evidence="2" type="ORF">C8A05DRAFT_12800</name>
</gene>
<sequence length="144" mass="15073">MDPVESGVRLSGAAAATNCRYYRTSSNFFGHLGIISTIGAECVPTVIGPPLLHMSTIAGTPEEAACPPPWLGNGRRGTVVWTHGIGTEPLHRPPSAHPRRIEPPGKSSPIQPQTPNMPICPLLSAVTPPPQPLPPSLAVGHMGD</sequence>
<comment type="caution">
    <text evidence="2">The sequence shown here is derived from an EMBL/GenBank/DDBJ whole genome shotgun (WGS) entry which is preliminary data.</text>
</comment>
<reference evidence="2" key="2">
    <citation type="submission" date="2023-05" db="EMBL/GenBank/DDBJ databases">
        <authorList>
            <consortium name="Lawrence Berkeley National Laboratory"/>
            <person name="Steindorff A."/>
            <person name="Hensen N."/>
            <person name="Bonometti L."/>
            <person name="Westerberg I."/>
            <person name="Brannstrom I.O."/>
            <person name="Guillou S."/>
            <person name="Cros-Aarteil S."/>
            <person name="Calhoun S."/>
            <person name="Haridas S."/>
            <person name="Kuo A."/>
            <person name="Mondo S."/>
            <person name="Pangilinan J."/>
            <person name="Riley R."/>
            <person name="Labutti K."/>
            <person name="Andreopoulos B."/>
            <person name="Lipzen A."/>
            <person name="Chen C."/>
            <person name="Yanf M."/>
            <person name="Daum C."/>
            <person name="Ng V."/>
            <person name="Clum A."/>
            <person name="Ohm R."/>
            <person name="Martin F."/>
            <person name="Silar P."/>
            <person name="Natvig D."/>
            <person name="Lalanne C."/>
            <person name="Gautier V."/>
            <person name="Ament-Velasquez S.L."/>
            <person name="Kruys A."/>
            <person name="Hutchinson M.I."/>
            <person name="Powell A.J."/>
            <person name="Barry K."/>
            <person name="Miller A.N."/>
            <person name="Grigoriev I.V."/>
            <person name="Debuchy R."/>
            <person name="Gladieux P."/>
            <person name="Thoren M.H."/>
            <person name="Johannesson H."/>
        </authorList>
    </citation>
    <scope>NUCLEOTIDE SEQUENCE</scope>
    <source>
        <strain evidence="2">CBS 103.79</strain>
    </source>
</reference>
<proteinExistence type="predicted"/>
<name>A0AAN6MSW8_9PEZI</name>
<reference evidence="2" key="1">
    <citation type="journal article" date="2023" name="Mol. Phylogenet. Evol.">
        <title>Genome-scale phylogeny and comparative genomics of the fungal order Sordariales.</title>
        <authorList>
            <person name="Hensen N."/>
            <person name="Bonometti L."/>
            <person name="Westerberg I."/>
            <person name="Brannstrom I.O."/>
            <person name="Guillou S."/>
            <person name="Cros-Aarteil S."/>
            <person name="Calhoun S."/>
            <person name="Haridas S."/>
            <person name="Kuo A."/>
            <person name="Mondo S."/>
            <person name="Pangilinan J."/>
            <person name="Riley R."/>
            <person name="LaButti K."/>
            <person name="Andreopoulos B."/>
            <person name="Lipzen A."/>
            <person name="Chen C."/>
            <person name="Yan M."/>
            <person name="Daum C."/>
            <person name="Ng V."/>
            <person name="Clum A."/>
            <person name="Steindorff A."/>
            <person name="Ohm R.A."/>
            <person name="Martin F."/>
            <person name="Silar P."/>
            <person name="Natvig D.O."/>
            <person name="Lalanne C."/>
            <person name="Gautier V."/>
            <person name="Ament-Velasquez S.L."/>
            <person name="Kruys A."/>
            <person name="Hutchinson M.I."/>
            <person name="Powell A.J."/>
            <person name="Barry K."/>
            <person name="Miller A.N."/>
            <person name="Grigoriev I.V."/>
            <person name="Debuchy R."/>
            <person name="Gladieux P."/>
            <person name="Hiltunen Thoren M."/>
            <person name="Johannesson H."/>
        </authorList>
    </citation>
    <scope>NUCLEOTIDE SEQUENCE</scope>
    <source>
        <strain evidence="2">CBS 103.79</strain>
    </source>
</reference>